<gene>
    <name evidence="1" type="ORF">E2562_038414</name>
</gene>
<name>A0A6G1FGP5_9ORYZ</name>
<proteinExistence type="predicted"/>
<evidence type="ECO:0000313" key="1">
    <source>
        <dbReference type="EMBL" id="KAF0936059.1"/>
    </source>
</evidence>
<protein>
    <submittedName>
        <fullName evidence="1">Uncharacterized protein</fullName>
    </submittedName>
</protein>
<reference evidence="1 2" key="1">
    <citation type="submission" date="2019-11" db="EMBL/GenBank/DDBJ databases">
        <title>Whole genome sequence of Oryza granulata.</title>
        <authorList>
            <person name="Li W."/>
        </authorList>
    </citation>
    <scope>NUCLEOTIDE SEQUENCE [LARGE SCALE GENOMIC DNA]</scope>
    <source>
        <strain evidence="2">cv. Menghai</strain>
        <tissue evidence="1">Leaf</tissue>
    </source>
</reference>
<keyword evidence="2" id="KW-1185">Reference proteome</keyword>
<evidence type="ECO:0000313" key="2">
    <source>
        <dbReference type="Proteomes" id="UP000479710"/>
    </source>
</evidence>
<accession>A0A6G1FGP5</accession>
<organism evidence="1 2">
    <name type="scientific">Oryza meyeriana var. granulata</name>
    <dbReference type="NCBI Taxonomy" id="110450"/>
    <lineage>
        <taxon>Eukaryota</taxon>
        <taxon>Viridiplantae</taxon>
        <taxon>Streptophyta</taxon>
        <taxon>Embryophyta</taxon>
        <taxon>Tracheophyta</taxon>
        <taxon>Spermatophyta</taxon>
        <taxon>Magnoliopsida</taxon>
        <taxon>Liliopsida</taxon>
        <taxon>Poales</taxon>
        <taxon>Poaceae</taxon>
        <taxon>BOP clade</taxon>
        <taxon>Oryzoideae</taxon>
        <taxon>Oryzeae</taxon>
        <taxon>Oryzinae</taxon>
        <taxon>Oryza</taxon>
        <taxon>Oryza meyeriana</taxon>
    </lineage>
</organism>
<comment type="caution">
    <text evidence="1">The sequence shown here is derived from an EMBL/GenBank/DDBJ whole genome shotgun (WGS) entry which is preliminary data.</text>
</comment>
<dbReference type="AlphaFoldDB" id="A0A6G1FGP5"/>
<sequence>MIFPHGEEAHGCPKAGTIVIPAMMGRLRHAHTGHRRVPNFGDPGGVLLSYGPRGGMRFRIAAPDNPKLSRHGG</sequence>
<dbReference type="EMBL" id="SPHZ02000001">
    <property type="protein sequence ID" value="KAF0936059.1"/>
    <property type="molecule type" value="Genomic_DNA"/>
</dbReference>
<dbReference type="Proteomes" id="UP000479710">
    <property type="component" value="Unassembled WGS sequence"/>
</dbReference>